<dbReference type="Gene3D" id="3.60.10.10">
    <property type="entry name" value="Endonuclease/exonuclease/phosphatase"/>
    <property type="match status" value="1"/>
</dbReference>
<dbReference type="Pfam" id="PF07530">
    <property type="entry name" value="PRE_C2HC"/>
    <property type="match status" value="1"/>
</dbReference>
<dbReference type="Pfam" id="PF00078">
    <property type="entry name" value="RVT_1"/>
    <property type="match status" value="1"/>
</dbReference>
<dbReference type="Pfam" id="PF14529">
    <property type="entry name" value="Exo_endo_phos_2"/>
    <property type="match status" value="1"/>
</dbReference>
<dbReference type="PROSITE" id="PS50878">
    <property type="entry name" value="RT_POL"/>
    <property type="match status" value="1"/>
</dbReference>
<comment type="caution">
    <text evidence="3">The sequence shown here is derived from an EMBL/GenBank/DDBJ whole genome shotgun (WGS) entry which is preliminary data.</text>
</comment>
<dbReference type="Proteomes" id="UP000499080">
    <property type="component" value="Unassembled WGS sequence"/>
</dbReference>
<dbReference type="InterPro" id="IPR006579">
    <property type="entry name" value="Pre_C2HC_dom"/>
</dbReference>
<dbReference type="InterPro" id="IPR043502">
    <property type="entry name" value="DNA/RNA_pol_sf"/>
</dbReference>
<dbReference type="InterPro" id="IPR000477">
    <property type="entry name" value="RT_dom"/>
</dbReference>
<evidence type="ECO:0000313" key="3">
    <source>
        <dbReference type="EMBL" id="GBM58566.1"/>
    </source>
</evidence>
<keyword evidence="4" id="KW-1185">Reference proteome</keyword>
<evidence type="ECO:0000259" key="2">
    <source>
        <dbReference type="PROSITE" id="PS50878"/>
    </source>
</evidence>
<protein>
    <submittedName>
        <fullName evidence="3">Putative RNA-directed DNA polymerase from transposon X-element</fullName>
    </submittedName>
</protein>
<evidence type="ECO:0000256" key="1">
    <source>
        <dbReference type="SAM" id="MobiDB-lite"/>
    </source>
</evidence>
<dbReference type="CDD" id="cd01650">
    <property type="entry name" value="RT_nLTR_like"/>
    <property type="match status" value="1"/>
</dbReference>
<feature type="compositionally biased region" description="Basic and acidic residues" evidence="1">
    <location>
        <begin position="163"/>
        <end position="174"/>
    </location>
</feature>
<dbReference type="GO" id="GO:0003964">
    <property type="term" value="F:RNA-directed DNA polymerase activity"/>
    <property type="evidence" value="ECO:0007669"/>
    <property type="project" value="UniProtKB-KW"/>
</dbReference>
<keyword evidence="3" id="KW-0808">Transferase</keyword>
<feature type="compositionally biased region" description="Polar residues" evidence="1">
    <location>
        <begin position="149"/>
        <end position="159"/>
    </location>
</feature>
<feature type="domain" description="Reverse transcriptase" evidence="2">
    <location>
        <begin position="983"/>
        <end position="1252"/>
    </location>
</feature>
<keyword evidence="3" id="KW-0548">Nucleotidyltransferase</keyword>
<feature type="compositionally biased region" description="Polar residues" evidence="1">
    <location>
        <begin position="203"/>
        <end position="214"/>
    </location>
</feature>
<feature type="compositionally biased region" description="Low complexity" evidence="1">
    <location>
        <begin position="110"/>
        <end position="121"/>
    </location>
</feature>
<dbReference type="SUPFAM" id="SSF56672">
    <property type="entry name" value="DNA/RNA polymerases"/>
    <property type="match status" value="1"/>
</dbReference>
<dbReference type="OrthoDB" id="412981at2759"/>
<dbReference type="InterPro" id="IPR005135">
    <property type="entry name" value="Endo/exonuclease/phosphatase"/>
</dbReference>
<feature type="region of interest" description="Disordered" evidence="1">
    <location>
        <begin position="110"/>
        <end position="219"/>
    </location>
</feature>
<gene>
    <name evidence="3" type="primary">X-elementORF2_325</name>
    <name evidence="3" type="ORF">AVEN_255344_1</name>
</gene>
<proteinExistence type="predicted"/>
<dbReference type="SMART" id="SM00596">
    <property type="entry name" value="PRE_C2HC"/>
    <property type="match status" value="1"/>
</dbReference>
<evidence type="ECO:0000313" key="4">
    <source>
        <dbReference type="Proteomes" id="UP000499080"/>
    </source>
</evidence>
<dbReference type="PANTHER" id="PTHR36688:SF2">
    <property type="entry name" value="ENDONUCLEASE_EXONUCLEASE_PHOSPHATASE DOMAIN-CONTAINING PROTEIN"/>
    <property type="match status" value="1"/>
</dbReference>
<accession>A0A4Y2H0S5</accession>
<sequence>MATQNETIADSEGVSADPIHFALSVCNSIDISKCTGSEECDIYVCKIVACLDTLEKVSPQSVELSNAIHLLDRSLNRILHRKISILTTLLSNQIIANAYTNSHANNIFSDGSSDSESSSTSNAFHKKSKKNRRSPQKDENASKKIKQSFEYQVNTSNRFANLENEHDDPPRVEDTPMNSDDEINRSTQQDSSEKNSGKLENPNLKNFQQSQTPQNEKECSIKEKIPYVPPIVIDNPKNVPQLLQTLSALTEEIVTGRMISSDKLKIFPPTSDAHRKIQRQITKDGLKSHTFELNDEKKIKIVIRGLDPDYDVSVIMQELARQGFTPELCHPLRHRQSNKNMPLFLVVLPKIPKSKEIYYLEYIGQMRVSVESLRKKQTPGQCYKCQDYFHHSSRCTRDPRCMKCAGNHWSRDCPKPKETPATCLHCKGNHTANYSGCPRNPLNRKSFPTAPANAWSDPAALAKVKETPKSDSNLKPVTQFLPRSVEISHKMPSTNWLTSTKAKSANIFNSQHHNCLTVLSWNAGGIKPKFNQFKYFAQEWKPDVIAIQESHLNPGDKLKLVNYTTYRTDRLTHRGGGTALFIRNSIDHYPTPIASDSFENTTIAIVLPNSQQITVSSIYRPPHGIISTDELNRIFNSNNKCIAVGDFNAKHGAWSLGRRNQNGNIINDYICNNNLILLAPPEPTHSPHNGNNPSTLDFGVLKNFSSGDATSLNELCSDHNPVSFEIDINANIPAITKTLKTTNWMKFYDITKEAIPDNPSINSTKDIDEVINKITAVILTAINQSSKAKIINGPHRKLPPRITNKITLRNQIKKRWQITYDPRFKRKSTQLTNEIKADINQYDQDSWTEWLFSLNQEDLSIYNATRKYSRKFHKIPPILDTDGLKYTPLGKANAFKYSLDNSFQTNPEPYDNRHISEVNRAVQYFLNSMRNDNNIKLTSPLEIQAIIKKINPKKATGPDGIPNKALKMIPPSLLTCITKVFNKCLLHHYFPPSWKIAHVLMFPQPGQNHKIPGNYRPISLLSNLGKIYEKVILARLKEHCSDLQIIPDEQYGFRPNHDCVHQLLRVTNLITHGFNNKLYTGGVFLDVRKAFDRIWHNGLIYKLIANKLPHYLIDIIILFLLNRTFKVKLISTLSETGHIKAGTPQGSILSPLLYTVYTVDFPVNNHITNCFFADDTAILAQGSTTKFVIRTLQRGLIEIEKWCTLWRVAINTDKTRSVMFRKGHPRNNLQSLAFFEEELSWDKEVKYLGLILDSKLTFHSHIKYNTDKFWAKVHVIIPLIGRKTPLSLNNKVLLFKQILRPILTYASQIWGLAAKTHLKKVQIMQNKILRIMTNAPWYIRNDVIHKDLKLESTENHIQVLSRKFFQQITRNTNPTILEQLNFTNNNGKYPFPYATTKWTLPLKPP</sequence>
<dbReference type="InterPro" id="IPR052560">
    <property type="entry name" value="RdDP_mobile_element"/>
</dbReference>
<name>A0A4Y2H0S5_ARAVE</name>
<dbReference type="PANTHER" id="PTHR36688">
    <property type="entry name" value="ENDO/EXONUCLEASE/PHOSPHATASE DOMAIN-CONTAINING PROTEIN"/>
    <property type="match status" value="1"/>
</dbReference>
<dbReference type="EMBL" id="BGPR01001639">
    <property type="protein sequence ID" value="GBM58566.1"/>
    <property type="molecule type" value="Genomic_DNA"/>
</dbReference>
<reference evidence="3 4" key="1">
    <citation type="journal article" date="2019" name="Sci. Rep.">
        <title>Orb-weaving spider Araneus ventricosus genome elucidates the spidroin gene catalogue.</title>
        <authorList>
            <person name="Kono N."/>
            <person name="Nakamura H."/>
            <person name="Ohtoshi R."/>
            <person name="Moran D.A.P."/>
            <person name="Shinohara A."/>
            <person name="Yoshida Y."/>
            <person name="Fujiwara M."/>
            <person name="Mori M."/>
            <person name="Tomita M."/>
            <person name="Arakawa K."/>
        </authorList>
    </citation>
    <scope>NUCLEOTIDE SEQUENCE [LARGE SCALE GENOMIC DNA]</scope>
</reference>
<feature type="compositionally biased region" description="Basic residues" evidence="1">
    <location>
        <begin position="124"/>
        <end position="134"/>
    </location>
</feature>
<dbReference type="InterPro" id="IPR036691">
    <property type="entry name" value="Endo/exonu/phosph_ase_sf"/>
</dbReference>
<dbReference type="SUPFAM" id="SSF56219">
    <property type="entry name" value="DNase I-like"/>
    <property type="match status" value="1"/>
</dbReference>
<organism evidence="3 4">
    <name type="scientific">Araneus ventricosus</name>
    <name type="common">Orbweaver spider</name>
    <name type="synonym">Epeira ventricosa</name>
    <dbReference type="NCBI Taxonomy" id="182803"/>
    <lineage>
        <taxon>Eukaryota</taxon>
        <taxon>Metazoa</taxon>
        <taxon>Ecdysozoa</taxon>
        <taxon>Arthropoda</taxon>
        <taxon>Chelicerata</taxon>
        <taxon>Arachnida</taxon>
        <taxon>Araneae</taxon>
        <taxon>Araneomorphae</taxon>
        <taxon>Entelegynae</taxon>
        <taxon>Araneoidea</taxon>
        <taxon>Araneidae</taxon>
        <taxon>Araneus</taxon>
    </lineage>
</organism>
<keyword evidence="3" id="KW-0695">RNA-directed DNA polymerase</keyword>